<evidence type="ECO:0000313" key="1">
    <source>
        <dbReference type="EMBL" id="KAF4505770.1"/>
    </source>
</evidence>
<protein>
    <submittedName>
        <fullName evidence="1">Uncharacterized protein</fullName>
    </submittedName>
</protein>
<accession>A0A8H4LUG3</accession>
<sequence length="194" mass="21177">MDKIPARRSYRRGVALRRGRGYQDVEKTCEEQLHLQLVVVDRGHKVVVTARQTNRIKDLGDADAQVVALDVMAPLASRRMTTVPCPRARPGEPSGPLMASSRATSARNAIAVSDCERAIRQKCASTVQLLDGGDVLGLGSLLCGERTRKMANRGLNMDEMADTIAVSIGEDDRCWTKAPFSCVRLLDKVCNKVG</sequence>
<dbReference type="OrthoDB" id="2133758at2759"/>
<reference evidence="1 2" key="1">
    <citation type="journal article" date="2020" name="Genome Biol. Evol.">
        <title>A new high-quality draft genome assembly of the Chinese cordyceps Ophiocordyceps sinensis.</title>
        <authorList>
            <person name="Shu R."/>
            <person name="Zhang J."/>
            <person name="Meng Q."/>
            <person name="Zhang H."/>
            <person name="Zhou G."/>
            <person name="Li M."/>
            <person name="Wu P."/>
            <person name="Zhao Y."/>
            <person name="Chen C."/>
            <person name="Qin Q."/>
        </authorList>
    </citation>
    <scope>NUCLEOTIDE SEQUENCE [LARGE SCALE GENOMIC DNA]</scope>
    <source>
        <strain evidence="1 2">IOZ07</strain>
    </source>
</reference>
<organism evidence="1 2">
    <name type="scientific">Ophiocordyceps sinensis</name>
    <dbReference type="NCBI Taxonomy" id="72228"/>
    <lineage>
        <taxon>Eukaryota</taxon>
        <taxon>Fungi</taxon>
        <taxon>Dikarya</taxon>
        <taxon>Ascomycota</taxon>
        <taxon>Pezizomycotina</taxon>
        <taxon>Sordariomycetes</taxon>
        <taxon>Hypocreomycetidae</taxon>
        <taxon>Hypocreales</taxon>
        <taxon>Ophiocordycipitaceae</taxon>
        <taxon>Ophiocordyceps</taxon>
    </lineage>
</organism>
<comment type="caution">
    <text evidence="1">The sequence shown here is derived from an EMBL/GenBank/DDBJ whole genome shotgun (WGS) entry which is preliminary data.</text>
</comment>
<proteinExistence type="predicted"/>
<evidence type="ECO:0000313" key="2">
    <source>
        <dbReference type="Proteomes" id="UP000557566"/>
    </source>
</evidence>
<keyword evidence="2" id="KW-1185">Reference proteome</keyword>
<dbReference type="EMBL" id="JAAVMX010000008">
    <property type="protein sequence ID" value="KAF4505770.1"/>
    <property type="molecule type" value="Genomic_DNA"/>
</dbReference>
<name>A0A8H4LUG3_9HYPO</name>
<gene>
    <name evidence="1" type="ORF">G6O67_007684</name>
</gene>
<dbReference type="AlphaFoldDB" id="A0A8H4LUG3"/>
<dbReference type="Proteomes" id="UP000557566">
    <property type="component" value="Unassembled WGS sequence"/>
</dbReference>